<dbReference type="InterPro" id="IPR014284">
    <property type="entry name" value="RNA_pol_sigma-70_dom"/>
</dbReference>
<sequence>MSDTALAKNLTAEAAAPAVLMEREIKALPTDELLSLYKRTGIQEYKWPLVLRYEGLIKSIALQICGVYSGFAQVDDIVNEGIITLMNSVDKFDPEKGTRFETYVSKRIRGMIIDLARQQDWLPRSVRKRSREIDQAVNNLCNRLNRFPTDREIAEYMGLSMDKYREDAAATALCNIVSLEAIFERRGEGDTGISLAAGEADLPEASVQQKELREQLSAGIRTLRENEQMVLSLYYERGLNMKNIAQVMEISEPRVSQIHSRAIQKLRAYLDPYMGGKPERSKKRE</sequence>
<dbReference type="InterPro" id="IPR007627">
    <property type="entry name" value="RNA_pol_sigma70_r2"/>
</dbReference>
<dbReference type="EMBL" id="VSSQ01001435">
    <property type="protein sequence ID" value="MPM08295.1"/>
    <property type="molecule type" value="Genomic_DNA"/>
</dbReference>
<dbReference type="SUPFAM" id="SSF88659">
    <property type="entry name" value="Sigma3 and sigma4 domains of RNA polymerase sigma factors"/>
    <property type="match status" value="2"/>
</dbReference>
<dbReference type="Gene3D" id="1.20.140.160">
    <property type="match status" value="1"/>
</dbReference>
<dbReference type="SUPFAM" id="SSF88946">
    <property type="entry name" value="Sigma2 domain of RNA polymerase sigma factors"/>
    <property type="match status" value="1"/>
</dbReference>
<dbReference type="InterPro" id="IPR012845">
    <property type="entry name" value="RNA_pol_sigma_FliA_WhiG"/>
</dbReference>
<dbReference type="AlphaFoldDB" id="A0A644WWJ4"/>
<dbReference type="InterPro" id="IPR007630">
    <property type="entry name" value="RNA_pol_sigma70_r4"/>
</dbReference>
<dbReference type="PANTHER" id="PTHR30385">
    <property type="entry name" value="SIGMA FACTOR F FLAGELLAR"/>
    <property type="match status" value="1"/>
</dbReference>
<evidence type="ECO:0000259" key="5">
    <source>
        <dbReference type="PROSITE" id="PS00716"/>
    </source>
</evidence>
<dbReference type="Pfam" id="PF04545">
    <property type="entry name" value="Sigma70_r4"/>
    <property type="match status" value="1"/>
</dbReference>
<evidence type="ECO:0000256" key="3">
    <source>
        <dbReference type="ARBA" id="ARBA00023125"/>
    </source>
</evidence>
<reference evidence="6" key="1">
    <citation type="submission" date="2019-08" db="EMBL/GenBank/DDBJ databases">
        <authorList>
            <person name="Kucharzyk K."/>
            <person name="Murdoch R.W."/>
            <person name="Higgins S."/>
            <person name="Loffler F."/>
        </authorList>
    </citation>
    <scope>NUCLEOTIDE SEQUENCE</scope>
</reference>
<evidence type="ECO:0000256" key="2">
    <source>
        <dbReference type="ARBA" id="ARBA00023082"/>
    </source>
</evidence>
<dbReference type="Pfam" id="PF04542">
    <property type="entry name" value="Sigma70_r2"/>
    <property type="match status" value="1"/>
</dbReference>
<feature type="domain" description="RNA polymerase sigma-70" evidence="5">
    <location>
        <begin position="240"/>
        <end position="266"/>
    </location>
</feature>
<dbReference type="Gene3D" id="1.10.1740.10">
    <property type="match status" value="1"/>
</dbReference>
<dbReference type="Pfam" id="PF04539">
    <property type="entry name" value="Sigma70_r3"/>
    <property type="match status" value="1"/>
</dbReference>
<dbReference type="CDD" id="cd06171">
    <property type="entry name" value="Sigma70_r4"/>
    <property type="match status" value="1"/>
</dbReference>
<dbReference type="PROSITE" id="PS00716">
    <property type="entry name" value="SIGMA70_2"/>
    <property type="match status" value="1"/>
</dbReference>
<dbReference type="GO" id="GO:0006352">
    <property type="term" value="P:DNA-templated transcription initiation"/>
    <property type="evidence" value="ECO:0007669"/>
    <property type="project" value="InterPro"/>
</dbReference>
<keyword evidence="3" id="KW-0238">DNA-binding</keyword>
<evidence type="ECO:0000256" key="1">
    <source>
        <dbReference type="ARBA" id="ARBA00023015"/>
    </source>
</evidence>
<evidence type="ECO:0000256" key="4">
    <source>
        <dbReference type="ARBA" id="ARBA00023163"/>
    </source>
</evidence>
<dbReference type="GO" id="GO:0016987">
    <property type="term" value="F:sigma factor activity"/>
    <property type="evidence" value="ECO:0007669"/>
    <property type="project" value="UniProtKB-KW"/>
</dbReference>
<proteinExistence type="predicted"/>
<comment type="caution">
    <text evidence="6">The sequence shown here is derived from an EMBL/GenBank/DDBJ whole genome shotgun (WGS) entry which is preliminary data.</text>
</comment>
<dbReference type="GO" id="GO:0003677">
    <property type="term" value="F:DNA binding"/>
    <property type="evidence" value="ECO:0007669"/>
    <property type="project" value="UniProtKB-KW"/>
</dbReference>
<keyword evidence="4" id="KW-0804">Transcription</keyword>
<organism evidence="6">
    <name type="scientific">bioreactor metagenome</name>
    <dbReference type="NCBI Taxonomy" id="1076179"/>
    <lineage>
        <taxon>unclassified sequences</taxon>
        <taxon>metagenomes</taxon>
        <taxon>ecological metagenomes</taxon>
    </lineage>
</organism>
<dbReference type="InterPro" id="IPR013325">
    <property type="entry name" value="RNA_pol_sigma_r2"/>
</dbReference>
<name>A0A644WWJ4_9ZZZZ</name>
<dbReference type="InterPro" id="IPR000943">
    <property type="entry name" value="RNA_pol_sigma70"/>
</dbReference>
<gene>
    <name evidence="6" type="primary">fliA_7</name>
    <name evidence="6" type="ORF">SDC9_54607</name>
</gene>
<dbReference type="PANTHER" id="PTHR30385:SF7">
    <property type="entry name" value="RNA POLYMERASE SIGMA FACTOR FLIA"/>
    <property type="match status" value="1"/>
</dbReference>
<dbReference type="NCBIfam" id="NF005413">
    <property type="entry name" value="PRK06986.1"/>
    <property type="match status" value="1"/>
</dbReference>
<dbReference type="PIRSF" id="PIRSF000770">
    <property type="entry name" value="RNA_pol_sigma-SigE/K"/>
    <property type="match status" value="1"/>
</dbReference>
<dbReference type="NCBIfam" id="TIGR02479">
    <property type="entry name" value="FliA_WhiG"/>
    <property type="match status" value="1"/>
</dbReference>
<evidence type="ECO:0000313" key="6">
    <source>
        <dbReference type="EMBL" id="MPM08295.1"/>
    </source>
</evidence>
<dbReference type="NCBIfam" id="TIGR02937">
    <property type="entry name" value="sigma70-ECF"/>
    <property type="match status" value="1"/>
</dbReference>
<protein>
    <submittedName>
        <fullName evidence="6">RNA polymerase sigma factor FliA</fullName>
    </submittedName>
</protein>
<dbReference type="InterPro" id="IPR007624">
    <property type="entry name" value="RNA_pol_sigma70_r3"/>
</dbReference>
<keyword evidence="2" id="KW-0731">Sigma factor</keyword>
<dbReference type="PRINTS" id="PR00046">
    <property type="entry name" value="SIGMA70FCT"/>
</dbReference>
<keyword evidence="1" id="KW-0805">Transcription regulation</keyword>
<dbReference type="InterPro" id="IPR013324">
    <property type="entry name" value="RNA_pol_sigma_r3/r4-like"/>
</dbReference>
<accession>A0A644WWJ4</accession>
<dbReference type="GO" id="GO:0003899">
    <property type="term" value="F:DNA-directed RNA polymerase activity"/>
    <property type="evidence" value="ECO:0007669"/>
    <property type="project" value="InterPro"/>
</dbReference>